<name>A0A7M1QXD7_9ACTO</name>
<dbReference type="PANTHER" id="PTHR34227:SF1">
    <property type="entry name" value="DIMETHYL SULFOXIDE REDUCTASE CHAPERONE-RELATED"/>
    <property type="match status" value="1"/>
</dbReference>
<protein>
    <submittedName>
        <fullName evidence="2">Molecular chaperone TorD family protein</fullName>
    </submittedName>
</protein>
<dbReference type="SUPFAM" id="SSF89155">
    <property type="entry name" value="TorD-like"/>
    <property type="match status" value="1"/>
</dbReference>
<dbReference type="InterPro" id="IPR050289">
    <property type="entry name" value="TorD/DmsD_chaperones"/>
</dbReference>
<dbReference type="EMBL" id="CP063213">
    <property type="protein sequence ID" value="QOR45847.1"/>
    <property type="molecule type" value="Genomic_DNA"/>
</dbReference>
<dbReference type="PANTHER" id="PTHR34227">
    <property type="entry name" value="CHAPERONE PROTEIN YCDY"/>
    <property type="match status" value="1"/>
</dbReference>
<keyword evidence="1" id="KW-0143">Chaperone</keyword>
<proteinExistence type="predicted"/>
<dbReference type="Gene3D" id="1.10.3480.10">
    <property type="entry name" value="TorD-like"/>
    <property type="match status" value="1"/>
</dbReference>
<dbReference type="InterPro" id="IPR020945">
    <property type="entry name" value="DMSO/NO3_reduct_chaperone"/>
</dbReference>
<dbReference type="RefSeq" id="WP_197551310.1">
    <property type="nucleotide sequence ID" value="NZ_CP063213.1"/>
</dbReference>
<dbReference type="Proteomes" id="UP000595053">
    <property type="component" value="Chromosome"/>
</dbReference>
<gene>
    <name evidence="2" type="ORF">INS88_01030</name>
</gene>
<reference evidence="2 3" key="1">
    <citation type="submission" date="2020-10" db="EMBL/GenBank/DDBJ databases">
        <title>Trueperella pecoris sp. nov. isolated from bovine and porcine specimens.</title>
        <authorList>
            <person name="Schoenecker L."/>
            <person name="Schnydrig P."/>
            <person name="Brodard I."/>
            <person name="Thomann A."/>
            <person name="Hemphill A."/>
            <person name="Rodriguez-Campos S."/>
            <person name="Perreten V."/>
            <person name="Jores J."/>
            <person name="Kittl S."/>
        </authorList>
    </citation>
    <scope>NUCLEOTIDE SEQUENCE [LARGE SCALE GENOMIC DNA]</scope>
    <source>
        <strain evidence="2 3">15A0121</strain>
    </source>
</reference>
<dbReference type="InterPro" id="IPR036411">
    <property type="entry name" value="TorD-like_sf"/>
</dbReference>
<dbReference type="AlphaFoldDB" id="A0A7M1QXD7"/>
<accession>A0A7M1QXD7</accession>
<evidence type="ECO:0000313" key="3">
    <source>
        <dbReference type="Proteomes" id="UP000595053"/>
    </source>
</evidence>
<keyword evidence="3" id="KW-1185">Reference proteome</keyword>
<evidence type="ECO:0000256" key="1">
    <source>
        <dbReference type="ARBA" id="ARBA00023186"/>
    </source>
</evidence>
<evidence type="ECO:0000313" key="2">
    <source>
        <dbReference type="EMBL" id="QOR45847.1"/>
    </source>
</evidence>
<dbReference type="Pfam" id="PF02613">
    <property type="entry name" value="Nitrate_red_del"/>
    <property type="match status" value="1"/>
</dbReference>
<sequence length="213" mass="23190">MLHDDRLEALAAAFLTLGRLHLDSPDSATLTQLAGMYLEWPLAGPDASAHTAQGLDYWSASFGAGEDAQALRKDLNDLYGRTAAAKVAPFESVHRGEGLVFDEETLQVRAEYRQLGLQAPRLHKEPDDHIGLEFNFVAQGLVRALEALDGSSFVDADRYVGLVRRFYTEHLALWAPQMLASARDAASSDFYRGLTALSLGALEELASALESAN</sequence>
<organism evidence="2 3">
    <name type="scientific">Trueperella pecoris</name>
    <dbReference type="NCBI Taxonomy" id="2733571"/>
    <lineage>
        <taxon>Bacteria</taxon>
        <taxon>Bacillati</taxon>
        <taxon>Actinomycetota</taxon>
        <taxon>Actinomycetes</taxon>
        <taxon>Actinomycetales</taxon>
        <taxon>Actinomycetaceae</taxon>
        <taxon>Trueperella</taxon>
    </lineage>
</organism>